<evidence type="ECO:0000259" key="8">
    <source>
        <dbReference type="Pfam" id="PF21088"/>
    </source>
</evidence>
<keyword evidence="5" id="KW-1133">Transmembrane helix</keyword>
<dbReference type="InterPro" id="IPR011014">
    <property type="entry name" value="MscS_channel_TM-2"/>
</dbReference>
<dbReference type="InterPro" id="IPR023408">
    <property type="entry name" value="MscS_beta-dom_sf"/>
</dbReference>
<dbReference type="InterPro" id="IPR018247">
    <property type="entry name" value="EF_Hand_1_Ca_BS"/>
</dbReference>
<evidence type="ECO:0000256" key="2">
    <source>
        <dbReference type="ARBA" id="ARBA00008017"/>
    </source>
</evidence>
<dbReference type="RefSeq" id="XP_022838675.1">
    <property type="nucleotide sequence ID" value="XM_022984398.1"/>
</dbReference>
<evidence type="ECO:0000256" key="3">
    <source>
        <dbReference type="ARBA" id="ARBA00022475"/>
    </source>
</evidence>
<dbReference type="Proteomes" id="UP000009170">
    <property type="component" value="Unassembled WGS sequence"/>
</dbReference>
<dbReference type="InterPro" id="IPR049142">
    <property type="entry name" value="MS_channel_1st"/>
</dbReference>
<evidence type="ECO:0000256" key="1">
    <source>
        <dbReference type="ARBA" id="ARBA00004651"/>
    </source>
</evidence>
<dbReference type="Pfam" id="PF00924">
    <property type="entry name" value="MS_channel_2nd"/>
    <property type="match status" value="1"/>
</dbReference>
<accession>A0A090M424</accession>
<dbReference type="KEGG" id="ota:OT_ostta04g00230"/>
<dbReference type="InParanoid" id="A0A090M424"/>
<evidence type="ECO:0000256" key="5">
    <source>
        <dbReference type="ARBA" id="ARBA00022989"/>
    </source>
</evidence>
<proteinExistence type="inferred from homology"/>
<gene>
    <name evidence="9" type="ORF">OT_ostta04g00230</name>
</gene>
<keyword evidence="6" id="KW-0472">Membrane</keyword>
<dbReference type="PANTHER" id="PTHR30566:SF5">
    <property type="entry name" value="MECHANOSENSITIVE ION CHANNEL PROTEIN 1, MITOCHONDRIAL-RELATED"/>
    <property type="match status" value="1"/>
</dbReference>
<feature type="domain" description="Mechanosensitive ion channel transmembrane helices 2/3" evidence="8">
    <location>
        <begin position="326"/>
        <end position="365"/>
    </location>
</feature>
<dbReference type="AlphaFoldDB" id="A0A090M424"/>
<dbReference type="InterPro" id="IPR010920">
    <property type="entry name" value="LSM_dom_sf"/>
</dbReference>
<sequence length="536" mass="59276">MDTRAIASYGCSMTTTTRHARFVSSTVTVMRRTGRDGRRRWMLTRAADAADGAADDALERLREKISKMPSPLELRKALEEAGRIVEDDDLGTDDSAKVSLHAVGPMIVGVAAAASGLGMGKILVSVVFNDFCASLAVSVLLLYTGAAGRLAEVVLNSTADFVRPTHVNSLWWISLFLKRSVVYVQRLIRITLLWNLGNQIWSLIPLGVDLVAFDPIESEGANHLHSLCCTVFDANKDGIVTTTEVQMWFVSKTLRLLRFFSFLEIFKWFMHLKSPPNIEEQRSRGHVYDREDFVSQALRHHYAGLRGTRGVSWEQQARSALIDKTLSVAAYLAVIYWCLTALGVNLTGILAVGGVSGIAVGFAAQKLVSNCIGGILIFVTQPFVEGDHVAFGSIEGRVEMVGWHSTRISSLEDGFSFIVPNTDVLGSALRNLSRREYIPIKIKVPFPEAIKSRKGMATFVEEIRSLVMDTVDAYSVRTPTVDMKFDDLKPHISIKAFINSSKDKNRAADLRTKLMLEIQEKCDDSTRTTSFSSSDE</sequence>
<dbReference type="Gene3D" id="2.30.30.60">
    <property type="match status" value="1"/>
</dbReference>
<dbReference type="OrthoDB" id="431980at2759"/>
<dbReference type="GeneID" id="9834003"/>
<feature type="domain" description="Mechanosensitive ion channel MscS" evidence="7">
    <location>
        <begin position="367"/>
        <end position="434"/>
    </location>
</feature>
<keyword evidence="4" id="KW-0812">Transmembrane</keyword>
<comment type="subcellular location">
    <subcellularLocation>
        <location evidence="1">Cell membrane</location>
        <topology evidence="1">Multi-pass membrane protein</topology>
    </subcellularLocation>
</comment>
<keyword evidence="10" id="KW-1185">Reference proteome</keyword>
<dbReference type="EMBL" id="CAID01000004">
    <property type="protein sequence ID" value="CEF97407.1"/>
    <property type="molecule type" value="Genomic_DNA"/>
</dbReference>
<name>A0A090M424_OSTTA</name>
<dbReference type="Pfam" id="PF21088">
    <property type="entry name" value="MS_channel_1st"/>
    <property type="match status" value="1"/>
</dbReference>
<dbReference type="InterPro" id="IPR006685">
    <property type="entry name" value="MscS_channel_2nd"/>
</dbReference>
<evidence type="ECO:0000313" key="10">
    <source>
        <dbReference type="Proteomes" id="UP000009170"/>
    </source>
</evidence>
<comment type="caution">
    <text evidence="9">The sequence shown here is derived from an EMBL/GenBank/DDBJ whole genome shotgun (WGS) entry which is preliminary data.</text>
</comment>
<evidence type="ECO:0000256" key="6">
    <source>
        <dbReference type="ARBA" id="ARBA00023136"/>
    </source>
</evidence>
<evidence type="ECO:0000256" key="4">
    <source>
        <dbReference type="ARBA" id="ARBA00022692"/>
    </source>
</evidence>
<comment type="similarity">
    <text evidence="2">Belongs to the MscS (TC 1.A.23) family.</text>
</comment>
<dbReference type="GO" id="GO:0055085">
    <property type="term" value="P:transmembrane transport"/>
    <property type="evidence" value="ECO:0007669"/>
    <property type="project" value="InterPro"/>
</dbReference>
<dbReference type="SUPFAM" id="SSF82861">
    <property type="entry name" value="Mechanosensitive channel protein MscS (YggB), transmembrane region"/>
    <property type="match status" value="1"/>
</dbReference>
<dbReference type="PROSITE" id="PS00018">
    <property type="entry name" value="EF_HAND_1"/>
    <property type="match status" value="1"/>
</dbReference>
<dbReference type="SUPFAM" id="SSF50182">
    <property type="entry name" value="Sm-like ribonucleoproteins"/>
    <property type="match status" value="1"/>
</dbReference>
<dbReference type="STRING" id="70448.A0A090M424"/>
<organism evidence="9 10">
    <name type="scientific">Ostreococcus tauri</name>
    <name type="common">Marine green alga</name>
    <dbReference type="NCBI Taxonomy" id="70448"/>
    <lineage>
        <taxon>Eukaryota</taxon>
        <taxon>Viridiplantae</taxon>
        <taxon>Chlorophyta</taxon>
        <taxon>Mamiellophyceae</taxon>
        <taxon>Mamiellales</taxon>
        <taxon>Bathycoccaceae</taxon>
        <taxon>Ostreococcus</taxon>
    </lineage>
</organism>
<reference evidence="9 10" key="2">
    <citation type="journal article" date="2014" name="BMC Genomics">
        <title>An improved genome of the model marine alga Ostreococcus tauri unfolds by assessing Illumina de novo assemblies.</title>
        <authorList>
            <person name="Blanc-Mathieu R."/>
            <person name="Verhelst B."/>
            <person name="Derelle E."/>
            <person name="Rombauts S."/>
            <person name="Bouget F.Y."/>
            <person name="Carre I."/>
            <person name="Chateau A."/>
            <person name="Eyre-Walker A."/>
            <person name="Grimsley N."/>
            <person name="Moreau H."/>
            <person name="Piegu B."/>
            <person name="Rivals E."/>
            <person name="Schackwitz W."/>
            <person name="Van de Peer Y."/>
            <person name="Piganeau G."/>
        </authorList>
    </citation>
    <scope>NUCLEOTIDE SEQUENCE [LARGE SCALE GENOMIC DNA]</scope>
    <source>
        <strain evidence="10">OTTH 0595 / CCAP 157/2 / RCC745</strain>
    </source>
</reference>
<dbReference type="PANTHER" id="PTHR30566">
    <property type="entry name" value="YNAI-RELATED MECHANOSENSITIVE ION CHANNEL"/>
    <property type="match status" value="1"/>
</dbReference>
<keyword evidence="3" id="KW-1003">Cell membrane</keyword>
<dbReference type="Gene3D" id="1.10.287.1260">
    <property type="match status" value="1"/>
</dbReference>
<dbReference type="GO" id="GO:0005886">
    <property type="term" value="C:plasma membrane"/>
    <property type="evidence" value="ECO:0007669"/>
    <property type="project" value="UniProtKB-SubCell"/>
</dbReference>
<reference evidence="10" key="1">
    <citation type="journal article" date="2006" name="Proc. Natl. Acad. Sci. U.S.A.">
        <title>Genome analysis of the smallest free-living eukaryote Ostreococcus tauri unveils many unique features.</title>
        <authorList>
            <person name="Derelle E."/>
            <person name="Ferraz C."/>
            <person name="Rombauts S."/>
            <person name="Rouze P."/>
            <person name="Worden A.Z."/>
            <person name="Robbens S."/>
            <person name="Partensky F."/>
            <person name="Degroeve S."/>
            <person name="Echeynie S."/>
            <person name="Cooke R."/>
            <person name="Saeys Y."/>
            <person name="Wuyts J."/>
            <person name="Jabbari K."/>
            <person name="Bowler C."/>
            <person name="Panaud O."/>
            <person name="Piegu B."/>
            <person name="Ball S.G."/>
            <person name="Ral J.-P."/>
            <person name="Bouget F.-Y."/>
            <person name="Piganeau G."/>
            <person name="De Baets B."/>
            <person name="Picard A."/>
            <person name="Delseny M."/>
            <person name="Demaille J."/>
            <person name="Van de Peer Y."/>
            <person name="Moreau H."/>
        </authorList>
    </citation>
    <scope>NUCLEOTIDE SEQUENCE [LARGE SCALE GENOMIC DNA]</scope>
    <source>
        <strain evidence="10">OTTH 0595 / CCAP 157/2 / RCC745</strain>
    </source>
</reference>
<evidence type="ECO:0000259" key="7">
    <source>
        <dbReference type="Pfam" id="PF00924"/>
    </source>
</evidence>
<evidence type="ECO:0000313" key="9">
    <source>
        <dbReference type="EMBL" id="CEF97407.1"/>
    </source>
</evidence>
<protein>
    <submittedName>
        <fullName evidence="9">Mechanosensitive ion channel MscS,transmembrane-2</fullName>
    </submittedName>
</protein>